<gene>
    <name evidence="7" type="primary">hisF_29</name>
    <name evidence="7" type="ORF">SDC9_88967</name>
</gene>
<dbReference type="UniPathway" id="UPA00031">
    <property type="reaction ID" value="UER00010"/>
</dbReference>
<keyword evidence="5 7" id="KW-0456">Lyase</keyword>
<comment type="catalytic activity">
    <reaction evidence="6">
        <text>5-[(5-phospho-1-deoxy-D-ribulos-1-ylimino)methylamino]-1-(5-phospho-beta-D-ribosyl)imidazole-4-carboxamide + L-glutamine = D-erythro-1-(imidazol-4-yl)glycerol 3-phosphate + 5-amino-1-(5-phospho-beta-D-ribosyl)imidazole-4-carboxamide + L-glutamate + H(+)</text>
        <dbReference type="Rhea" id="RHEA:24793"/>
        <dbReference type="ChEBI" id="CHEBI:15378"/>
        <dbReference type="ChEBI" id="CHEBI:29985"/>
        <dbReference type="ChEBI" id="CHEBI:58278"/>
        <dbReference type="ChEBI" id="CHEBI:58359"/>
        <dbReference type="ChEBI" id="CHEBI:58475"/>
        <dbReference type="ChEBI" id="CHEBI:58525"/>
        <dbReference type="EC" id="4.3.2.10"/>
    </reaction>
</comment>
<dbReference type="InterPro" id="IPR006062">
    <property type="entry name" value="His_biosynth"/>
</dbReference>
<dbReference type="InterPro" id="IPR013785">
    <property type="entry name" value="Aldolase_TIM"/>
</dbReference>
<proteinExistence type="inferred from homology"/>
<dbReference type="InterPro" id="IPR011060">
    <property type="entry name" value="RibuloseP-bd_barrel"/>
</dbReference>
<keyword evidence="4" id="KW-0368">Histidine biosynthesis</keyword>
<dbReference type="HAMAP" id="MF_01013">
    <property type="entry name" value="HisF"/>
    <property type="match status" value="1"/>
</dbReference>
<dbReference type="GO" id="GO:0016829">
    <property type="term" value="F:lyase activity"/>
    <property type="evidence" value="ECO:0007669"/>
    <property type="project" value="UniProtKB-KW"/>
</dbReference>
<organism evidence="7">
    <name type="scientific">bioreactor metagenome</name>
    <dbReference type="NCBI Taxonomy" id="1076179"/>
    <lineage>
        <taxon>unclassified sequences</taxon>
        <taxon>metagenomes</taxon>
        <taxon>ecological metagenomes</taxon>
    </lineage>
</organism>
<evidence type="ECO:0000256" key="2">
    <source>
        <dbReference type="ARBA" id="ARBA00012809"/>
    </source>
</evidence>
<dbReference type="InterPro" id="IPR004651">
    <property type="entry name" value="HisF"/>
</dbReference>
<dbReference type="PANTHER" id="PTHR21235">
    <property type="entry name" value="IMIDAZOLE GLYCEROL PHOSPHATE SYNTHASE SUBUNIT HISF/H IGP SYNTHASE SUBUNIT HISF/H"/>
    <property type="match status" value="1"/>
</dbReference>
<dbReference type="Pfam" id="PF00977">
    <property type="entry name" value="His_biosynth"/>
    <property type="match status" value="1"/>
</dbReference>
<accession>A0A644ZN89</accession>
<dbReference type="GO" id="GO:0000105">
    <property type="term" value="P:L-histidine biosynthetic process"/>
    <property type="evidence" value="ECO:0007669"/>
    <property type="project" value="UniProtKB-UniPathway"/>
</dbReference>
<evidence type="ECO:0000256" key="3">
    <source>
        <dbReference type="ARBA" id="ARBA00022605"/>
    </source>
</evidence>
<dbReference type="SUPFAM" id="SSF51366">
    <property type="entry name" value="Ribulose-phoshate binding barrel"/>
    <property type="match status" value="1"/>
</dbReference>
<dbReference type="EMBL" id="VSSQ01009679">
    <property type="protein sequence ID" value="MPM42302.1"/>
    <property type="molecule type" value="Genomic_DNA"/>
</dbReference>
<evidence type="ECO:0000313" key="7">
    <source>
        <dbReference type="EMBL" id="MPM42302.1"/>
    </source>
</evidence>
<dbReference type="AlphaFoldDB" id="A0A644ZN89"/>
<dbReference type="InterPro" id="IPR050064">
    <property type="entry name" value="IGPS_HisA/HisF"/>
</dbReference>
<dbReference type="GO" id="GO:0000107">
    <property type="term" value="F:imidazoleglycerol-phosphate synthase activity"/>
    <property type="evidence" value="ECO:0007669"/>
    <property type="project" value="InterPro"/>
</dbReference>
<dbReference type="PANTHER" id="PTHR21235:SF2">
    <property type="entry name" value="IMIDAZOLE GLYCEROL PHOSPHATE SYNTHASE HISHF"/>
    <property type="match status" value="1"/>
</dbReference>
<comment type="pathway">
    <text evidence="1">Amino-acid biosynthesis; L-histidine biosynthesis; L-histidine from 5-phospho-alpha-D-ribose 1-diphosphate: step 5/9.</text>
</comment>
<dbReference type="CDD" id="cd04731">
    <property type="entry name" value="HisF"/>
    <property type="match status" value="1"/>
</dbReference>
<protein>
    <recommendedName>
        <fullName evidence="2">imidazole glycerol-phosphate synthase</fullName>
        <ecNumber evidence="2">4.3.2.10</ecNumber>
    </recommendedName>
</protein>
<comment type="caution">
    <text evidence="7">The sequence shown here is derived from an EMBL/GenBank/DDBJ whole genome shotgun (WGS) entry which is preliminary data.</text>
</comment>
<name>A0A644ZN89_9ZZZZ</name>
<reference evidence="7" key="1">
    <citation type="submission" date="2019-08" db="EMBL/GenBank/DDBJ databases">
        <authorList>
            <person name="Kucharzyk K."/>
            <person name="Murdoch R.W."/>
            <person name="Higgins S."/>
            <person name="Loffler F."/>
        </authorList>
    </citation>
    <scope>NUCLEOTIDE SEQUENCE</scope>
</reference>
<evidence type="ECO:0000256" key="1">
    <source>
        <dbReference type="ARBA" id="ARBA00005091"/>
    </source>
</evidence>
<keyword evidence="3" id="KW-0028">Amino-acid biosynthesis</keyword>
<sequence>MLAKRIIPCLDIRDGKVVKGVQFQQIKEMGDPVVLAEAYALQGADELVFYDITASIENRFLFIDVLKKVASTLFIPLTVGGGIRSVEDFRLVLQAGADKVSVNSAAITDPQILREAALRYGNQCVVLSVDVAKVGTSYHVFRQGGQVDTGIDALSWIQRGVALGAGEVVVNTIDTDGCQSGYALEFLKQVCETISVPVVASGGAGSLMDFIDLFEKIPTIDAALAASVFHTGALSVEEIKNALANQGIRVRRKGY</sequence>
<dbReference type="Gene3D" id="3.20.20.70">
    <property type="entry name" value="Aldolase class I"/>
    <property type="match status" value="1"/>
</dbReference>
<evidence type="ECO:0000256" key="5">
    <source>
        <dbReference type="ARBA" id="ARBA00023239"/>
    </source>
</evidence>
<dbReference type="NCBIfam" id="TIGR00735">
    <property type="entry name" value="hisF"/>
    <property type="match status" value="1"/>
</dbReference>
<evidence type="ECO:0000256" key="6">
    <source>
        <dbReference type="ARBA" id="ARBA00047838"/>
    </source>
</evidence>
<evidence type="ECO:0000256" key="4">
    <source>
        <dbReference type="ARBA" id="ARBA00023102"/>
    </source>
</evidence>
<dbReference type="EC" id="4.3.2.10" evidence="2"/>